<dbReference type="PANTHER" id="PTHR13847:SF286">
    <property type="entry name" value="D-AMINO ACID DEHYDROGENASE"/>
    <property type="match status" value="1"/>
</dbReference>
<dbReference type="InterPro" id="IPR006076">
    <property type="entry name" value="FAD-dep_OxRdtase"/>
</dbReference>
<dbReference type="GO" id="GO:0005737">
    <property type="term" value="C:cytoplasm"/>
    <property type="evidence" value="ECO:0007669"/>
    <property type="project" value="TreeGrafter"/>
</dbReference>
<name>A0A3A9Z5Z9_9ACTN</name>
<dbReference type="GO" id="GO:0016491">
    <property type="term" value="F:oxidoreductase activity"/>
    <property type="evidence" value="ECO:0007669"/>
    <property type="project" value="UniProtKB-KW"/>
</dbReference>
<evidence type="ECO:0000259" key="6">
    <source>
        <dbReference type="Pfam" id="PF01266"/>
    </source>
</evidence>
<dbReference type="OrthoDB" id="9806257at2"/>
<keyword evidence="3" id="KW-0285">Flavoprotein</keyword>
<comment type="similarity">
    <text evidence="2">Belongs to the DadA oxidoreductase family.</text>
</comment>
<proteinExistence type="inferred from homology"/>
<accession>A0A3A9Z5Z9</accession>
<dbReference type="Gene3D" id="3.50.50.60">
    <property type="entry name" value="FAD/NAD(P)-binding domain"/>
    <property type="match status" value="1"/>
</dbReference>
<dbReference type="RefSeq" id="WP_120677241.1">
    <property type="nucleotide sequence ID" value="NZ_RBAL01000004.1"/>
</dbReference>
<dbReference type="SUPFAM" id="SSF54373">
    <property type="entry name" value="FAD-linked reductases, C-terminal domain"/>
    <property type="match status" value="1"/>
</dbReference>
<evidence type="ECO:0000313" key="8">
    <source>
        <dbReference type="Proteomes" id="UP000272474"/>
    </source>
</evidence>
<feature type="compositionally biased region" description="Pro residues" evidence="5">
    <location>
        <begin position="369"/>
        <end position="378"/>
    </location>
</feature>
<dbReference type="Gene3D" id="3.30.9.10">
    <property type="entry name" value="D-Amino Acid Oxidase, subunit A, domain 2"/>
    <property type="match status" value="1"/>
</dbReference>
<dbReference type="SUPFAM" id="SSF51905">
    <property type="entry name" value="FAD/NAD(P)-binding domain"/>
    <property type="match status" value="1"/>
</dbReference>
<keyword evidence="4" id="KW-0560">Oxidoreductase</keyword>
<comment type="caution">
    <text evidence="7">The sequence shown here is derived from an EMBL/GenBank/DDBJ whole genome shotgun (WGS) entry which is preliminary data.</text>
</comment>
<dbReference type="EMBL" id="RBAL01000004">
    <property type="protein sequence ID" value="RKN43745.1"/>
    <property type="molecule type" value="Genomic_DNA"/>
</dbReference>
<evidence type="ECO:0000313" key="7">
    <source>
        <dbReference type="EMBL" id="RKN43745.1"/>
    </source>
</evidence>
<dbReference type="AlphaFoldDB" id="A0A3A9Z5Z9"/>
<dbReference type="Pfam" id="PF01266">
    <property type="entry name" value="DAO"/>
    <property type="match status" value="1"/>
</dbReference>
<organism evidence="7 8">
    <name type="scientific">Streptomyces hoynatensis</name>
    <dbReference type="NCBI Taxonomy" id="1141874"/>
    <lineage>
        <taxon>Bacteria</taxon>
        <taxon>Bacillati</taxon>
        <taxon>Actinomycetota</taxon>
        <taxon>Actinomycetes</taxon>
        <taxon>Kitasatosporales</taxon>
        <taxon>Streptomycetaceae</taxon>
        <taxon>Streptomyces</taxon>
    </lineage>
</organism>
<dbReference type="Proteomes" id="UP000272474">
    <property type="component" value="Unassembled WGS sequence"/>
</dbReference>
<dbReference type="InterPro" id="IPR036188">
    <property type="entry name" value="FAD/NAD-bd_sf"/>
</dbReference>
<evidence type="ECO:0000256" key="2">
    <source>
        <dbReference type="ARBA" id="ARBA00009410"/>
    </source>
</evidence>
<feature type="domain" description="FAD dependent oxidoreductase" evidence="6">
    <location>
        <begin position="2"/>
        <end position="351"/>
    </location>
</feature>
<evidence type="ECO:0000256" key="4">
    <source>
        <dbReference type="ARBA" id="ARBA00023002"/>
    </source>
</evidence>
<dbReference type="PANTHER" id="PTHR13847">
    <property type="entry name" value="SARCOSINE DEHYDROGENASE-RELATED"/>
    <property type="match status" value="1"/>
</dbReference>
<protein>
    <submittedName>
        <fullName evidence="7">FAD-binding oxidoreductase</fullName>
    </submittedName>
</protein>
<gene>
    <name evidence="7" type="ORF">D7294_08425</name>
</gene>
<comment type="cofactor">
    <cofactor evidence="1">
        <name>FAD</name>
        <dbReference type="ChEBI" id="CHEBI:57692"/>
    </cofactor>
</comment>
<evidence type="ECO:0000256" key="3">
    <source>
        <dbReference type="ARBA" id="ARBA00022630"/>
    </source>
</evidence>
<keyword evidence="8" id="KW-1185">Reference proteome</keyword>
<evidence type="ECO:0000256" key="1">
    <source>
        <dbReference type="ARBA" id="ARBA00001974"/>
    </source>
</evidence>
<sequence length="385" mass="38801">MRVVVIGSGIVGASAAYHAAGLGAETVLVDGPLAGEATAAGAGIVCPWVSAHEDPHWFRLAAEGARYYAPLAAELAEAGEPEFGYRRVGALRVSADEAEPALARERALARRQSAADTGELELLAPDRAAELFPPLAPGLHALHIPAAARVDGRLLRAALRRQAERRGARVLTGRAELVRAGDRIAGVTLAGERLAADAVIAAAGAWTADLLAPHGIELPLAPQRGQIVHLGLPGVDTARWPVILPGGTGHYLVPFGDSRVVAGATRETGAGFDHRVTAGGLAEVLVQALAVAPGLAGATHLETRVGFRPAAAGDRPLLGAVPGLAGLVLATGLGATGLTMGPVAGRLAAALAVTGTAPFDLAPYAPLGPASPAPPSPAEPGTARD</sequence>
<evidence type="ECO:0000256" key="5">
    <source>
        <dbReference type="SAM" id="MobiDB-lite"/>
    </source>
</evidence>
<feature type="region of interest" description="Disordered" evidence="5">
    <location>
        <begin position="366"/>
        <end position="385"/>
    </location>
</feature>
<reference evidence="7 8" key="1">
    <citation type="journal article" date="2014" name="Int. J. Syst. Evol. Microbiol.">
        <title>Streptomyces hoynatensis sp. nov., isolated from deep marine sediment.</title>
        <authorList>
            <person name="Veyisoglu A."/>
            <person name="Sahin N."/>
        </authorList>
    </citation>
    <scope>NUCLEOTIDE SEQUENCE [LARGE SCALE GENOMIC DNA]</scope>
    <source>
        <strain evidence="7 8">KCTC 29097</strain>
    </source>
</reference>